<evidence type="ECO:0000256" key="2">
    <source>
        <dbReference type="ARBA" id="ARBA00006464"/>
    </source>
</evidence>
<comment type="subcellular location">
    <subcellularLocation>
        <location evidence="1">Membrane</location>
        <topology evidence="1">Multi-pass membrane protein</topology>
    </subcellularLocation>
</comment>
<evidence type="ECO:0000313" key="9">
    <source>
        <dbReference type="EMBL" id="GIG53420.1"/>
    </source>
</evidence>
<evidence type="ECO:0000256" key="6">
    <source>
        <dbReference type="ARBA" id="ARBA00023136"/>
    </source>
</evidence>
<feature type="transmembrane region" description="Helical" evidence="7">
    <location>
        <begin position="29"/>
        <end position="47"/>
    </location>
</feature>
<evidence type="ECO:0000256" key="5">
    <source>
        <dbReference type="ARBA" id="ARBA00022989"/>
    </source>
</evidence>
<comment type="similarity">
    <text evidence="2">Belongs to the bacterial sugar transferase family.</text>
</comment>
<dbReference type="NCBIfam" id="TIGR03025">
    <property type="entry name" value="EPS_sugtrans"/>
    <property type="match status" value="1"/>
</dbReference>
<evidence type="ECO:0000259" key="8">
    <source>
        <dbReference type="Pfam" id="PF02397"/>
    </source>
</evidence>
<keyword evidence="5 7" id="KW-1133">Transmembrane helix</keyword>
<dbReference type="PANTHER" id="PTHR30576:SF10">
    <property type="entry name" value="SLL5057 PROTEIN"/>
    <property type="match status" value="1"/>
</dbReference>
<dbReference type="RefSeq" id="WP_203652888.1">
    <property type="nucleotide sequence ID" value="NZ_BONR01000001.1"/>
</dbReference>
<protein>
    <submittedName>
        <fullName evidence="9">Polyprenyl glycosylphosphotransferase</fullName>
    </submittedName>
</protein>
<dbReference type="EMBL" id="BONR01000001">
    <property type="protein sequence ID" value="GIG53420.1"/>
    <property type="molecule type" value="Genomic_DNA"/>
</dbReference>
<keyword evidence="10" id="KW-1185">Reference proteome</keyword>
<gene>
    <name evidence="9" type="ORF">Dac01nite_01720</name>
</gene>
<dbReference type="Pfam" id="PF13727">
    <property type="entry name" value="CoA_binding_3"/>
    <property type="match status" value="1"/>
</dbReference>
<comment type="caution">
    <text evidence="9">The sequence shown here is derived from an EMBL/GenBank/DDBJ whole genome shotgun (WGS) entry which is preliminary data.</text>
</comment>
<name>A0A919Q3X4_9MICO</name>
<feature type="transmembrane region" description="Helical" evidence="7">
    <location>
        <begin position="67"/>
        <end position="85"/>
    </location>
</feature>
<dbReference type="GO" id="GO:0016780">
    <property type="term" value="F:phosphotransferase activity, for other substituted phosphate groups"/>
    <property type="evidence" value="ECO:0007669"/>
    <property type="project" value="TreeGrafter"/>
</dbReference>
<feature type="domain" description="Bacterial sugar transferase" evidence="8">
    <location>
        <begin position="250"/>
        <end position="438"/>
    </location>
</feature>
<dbReference type="Pfam" id="PF02397">
    <property type="entry name" value="Bac_transf"/>
    <property type="match status" value="1"/>
</dbReference>
<sequence length="445" mass="48079">MSDALVVTVCVFAGMVAWTRATGAAMDAAHTAACVVVIALWMLGLSLEDTRSHRVTGAGASEFRRMWQATIVVVAIIAISAVFFPHSSTKGTIAVAMPLGFAALLLERAAWREWLKSQRRKGGWSTRVLLVGSGESVRTIHDELERAPAAGFRVVGVCKPPEDASALVSAVRSSMAAASADTVIVTGTDGLEPDRVKEISWSLEPGREHLMLAPNITDIAGPRIRTRPAAGLPLIHVETPRLGRTASLTKRGFDIAASAALIALLSPVLAVVALLVKLSSPGPVLYRQERIGHLGETFPMLKFRSMRQGADAELAALLEEQGTGTEPLFKVKNDPRITRVGRVLRKYSLDELPQLFNVLDGTMSLVGPRPQIAEEVALYSKPARRRLLTRPGITGLWQVSGRSALDWDQAVRLDLYYVENWSLISDIHILLRTVKAVVLPGDSAS</sequence>
<reference evidence="9" key="1">
    <citation type="submission" date="2021-01" db="EMBL/GenBank/DDBJ databases">
        <title>Whole genome shotgun sequence of Demequina activiva NBRC 110675.</title>
        <authorList>
            <person name="Komaki H."/>
            <person name="Tamura T."/>
        </authorList>
    </citation>
    <scope>NUCLEOTIDE SEQUENCE</scope>
    <source>
        <strain evidence="9">NBRC 110675</strain>
    </source>
</reference>
<keyword evidence="3" id="KW-0808">Transferase</keyword>
<evidence type="ECO:0000256" key="4">
    <source>
        <dbReference type="ARBA" id="ARBA00022692"/>
    </source>
</evidence>
<evidence type="ECO:0000256" key="7">
    <source>
        <dbReference type="SAM" id="Phobius"/>
    </source>
</evidence>
<proteinExistence type="inferred from homology"/>
<dbReference type="InterPro" id="IPR017475">
    <property type="entry name" value="EPS_sugar_tfrase"/>
</dbReference>
<dbReference type="Proteomes" id="UP000652354">
    <property type="component" value="Unassembled WGS sequence"/>
</dbReference>
<dbReference type="GO" id="GO:0016020">
    <property type="term" value="C:membrane"/>
    <property type="evidence" value="ECO:0007669"/>
    <property type="project" value="UniProtKB-SubCell"/>
</dbReference>
<dbReference type="PANTHER" id="PTHR30576">
    <property type="entry name" value="COLANIC BIOSYNTHESIS UDP-GLUCOSE LIPID CARRIER TRANSFERASE"/>
    <property type="match status" value="1"/>
</dbReference>
<evidence type="ECO:0000313" key="10">
    <source>
        <dbReference type="Proteomes" id="UP000652354"/>
    </source>
</evidence>
<evidence type="ECO:0000256" key="1">
    <source>
        <dbReference type="ARBA" id="ARBA00004141"/>
    </source>
</evidence>
<keyword evidence="6 7" id="KW-0472">Membrane</keyword>
<keyword evidence="4 7" id="KW-0812">Transmembrane</keyword>
<feature type="transmembrane region" description="Helical" evidence="7">
    <location>
        <begin position="91"/>
        <end position="111"/>
    </location>
</feature>
<accession>A0A919Q3X4</accession>
<organism evidence="9 10">
    <name type="scientific">Demequina activiva</name>
    <dbReference type="NCBI Taxonomy" id="1582364"/>
    <lineage>
        <taxon>Bacteria</taxon>
        <taxon>Bacillati</taxon>
        <taxon>Actinomycetota</taxon>
        <taxon>Actinomycetes</taxon>
        <taxon>Micrococcales</taxon>
        <taxon>Demequinaceae</taxon>
        <taxon>Demequina</taxon>
    </lineage>
</organism>
<dbReference type="InterPro" id="IPR003362">
    <property type="entry name" value="Bact_transf"/>
</dbReference>
<evidence type="ECO:0000256" key="3">
    <source>
        <dbReference type="ARBA" id="ARBA00022679"/>
    </source>
</evidence>
<dbReference type="AlphaFoldDB" id="A0A919Q3X4"/>
<feature type="transmembrane region" description="Helical" evidence="7">
    <location>
        <begin position="253"/>
        <end position="276"/>
    </location>
</feature>